<name>A0A383B236_9ZZZZ</name>
<dbReference type="InterPro" id="IPR029044">
    <property type="entry name" value="Nucleotide-diphossugar_trans"/>
</dbReference>
<protein>
    <recommendedName>
        <fullName evidence="3">MobA-like NTP transferase domain-containing protein</fullName>
    </recommendedName>
</protein>
<dbReference type="Pfam" id="PF12804">
    <property type="entry name" value="NTP_transf_3"/>
    <property type="match status" value="1"/>
</dbReference>
<dbReference type="EMBL" id="UINC01196718">
    <property type="protein sequence ID" value="SVE13849.1"/>
    <property type="molecule type" value="Genomic_DNA"/>
</dbReference>
<accession>A0A383B236</accession>
<dbReference type="Gene3D" id="3.90.550.10">
    <property type="entry name" value="Spore Coat Polysaccharide Biosynthesis Protein SpsA, Chain A"/>
    <property type="match status" value="1"/>
</dbReference>
<dbReference type="SUPFAM" id="SSF53448">
    <property type="entry name" value="Nucleotide-diphospho-sugar transferases"/>
    <property type="match status" value="1"/>
</dbReference>
<proteinExistence type="predicted"/>
<dbReference type="PANTHER" id="PTHR43584">
    <property type="entry name" value="NUCLEOTIDYL TRANSFERASE"/>
    <property type="match status" value="1"/>
</dbReference>
<feature type="domain" description="MobA-like NTP transferase" evidence="3">
    <location>
        <begin position="2"/>
        <end position="80"/>
    </location>
</feature>
<dbReference type="InterPro" id="IPR025877">
    <property type="entry name" value="MobA-like_NTP_Trfase"/>
</dbReference>
<evidence type="ECO:0000256" key="1">
    <source>
        <dbReference type="ARBA" id="ARBA00022679"/>
    </source>
</evidence>
<gene>
    <name evidence="4" type="ORF">METZ01_LOCUS466703</name>
</gene>
<sequence>MGSRLGYLTKEKPKCMLQFGDKTLLQRQLEAYHACGITNISVVRGYKKEKINYDGLRYYENTDYENNNVLNSLTHAEEAICGHVICAYSDIL</sequence>
<dbReference type="AlphaFoldDB" id="A0A383B236"/>
<dbReference type="InterPro" id="IPR050065">
    <property type="entry name" value="GlmU-like"/>
</dbReference>
<keyword evidence="2" id="KW-0548">Nucleotidyltransferase</keyword>
<organism evidence="4">
    <name type="scientific">marine metagenome</name>
    <dbReference type="NCBI Taxonomy" id="408172"/>
    <lineage>
        <taxon>unclassified sequences</taxon>
        <taxon>metagenomes</taxon>
        <taxon>ecological metagenomes</taxon>
    </lineage>
</organism>
<dbReference type="GO" id="GO:0016779">
    <property type="term" value="F:nucleotidyltransferase activity"/>
    <property type="evidence" value="ECO:0007669"/>
    <property type="project" value="UniProtKB-KW"/>
</dbReference>
<dbReference type="PANTHER" id="PTHR43584:SF8">
    <property type="entry name" value="N-ACETYLMURAMATE ALPHA-1-PHOSPHATE URIDYLYLTRANSFERASE"/>
    <property type="match status" value="1"/>
</dbReference>
<evidence type="ECO:0000256" key="2">
    <source>
        <dbReference type="ARBA" id="ARBA00022695"/>
    </source>
</evidence>
<evidence type="ECO:0000313" key="4">
    <source>
        <dbReference type="EMBL" id="SVE13849.1"/>
    </source>
</evidence>
<keyword evidence="1" id="KW-0808">Transferase</keyword>
<feature type="non-terminal residue" evidence="4">
    <location>
        <position position="92"/>
    </location>
</feature>
<reference evidence="4" key="1">
    <citation type="submission" date="2018-05" db="EMBL/GenBank/DDBJ databases">
        <authorList>
            <person name="Lanie J.A."/>
            <person name="Ng W.-L."/>
            <person name="Kazmierczak K.M."/>
            <person name="Andrzejewski T.M."/>
            <person name="Davidsen T.M."/>
            <person name="Wayne K.J."/>
            <person name="Tettelin H."/>
            <person name="Glass J.I."/>
            <person name="Rusch D."/>
            <person name="Podicherti R."/>
            <person name="Tsui H.-C.T."/>
            <person name="Winkler M.E."/>
        </authorList>
    </citation>
    <scope>NUCLEOTIDE SEQUENCE</scope>
</reference>
<evidence type="ECO:0000259" key="3">
    <source>
        <dbReference type="Pfam" id="PF12804"/>
    </source>
</evidence>